<dbReference type="EMBL" id="GGEC01057221">
    <property type="protein sequence ID" value="MBX37705.1"/>
    <property type="molecule type" value="Transcribed_RNA"/>
</dbReference>
<name>A0A2P2N5J8_RHIMU</name>
<accession>A0A2P2N5J8</accession>
<dbReference type="AlphaFoldDB" id="A0A2P2N5J8"/>
<sequence length="32" mass="4050">MLRIVTQQEWQSHKEETRFHDRILCIKRESNH</sequence>
<organism evidence="1">
    <name type="scientific">Rhizophora mucronata</name>
    <name type="common">Asiatic mangrove</name>
    <dbReference type="NCBI Taxonomy" id="61149"/>
    <lineage>
        <taxon>Eukaryota</taxon>
        <taxon>Viridiplantae</taxon>
        <taxon>Streptophyta</taxon>
        <taxon>Embryophyta</taxon>
        <taxon>Tracheophyta</taxon>
        <taxon>Spermatophyta</taxon>
        <taxon>Magnoliopsida</taxon>
        <taxon>eudicotyledons</taxon>
        <taxon>Gunneridae</taxon>
        <taxon>Pentapetalae</taxon>
        <taxon>rosids</taxon>
        <taxon>fabids</taxon>
        <taxon>Malpighiales</taxon>
        <taxon>Rhizophoraceae</taxon>
        <taxon>Rhizophora</taxon>
    </lineage>
</organism>
<reference evidence="1" key="1">
    <citation type="submission" date="2018-02" db="EMBL/GenBank/DDBJ databases">
        <title>Rhizophora mucronata_Transcriptome.</title>
        <authorList>
            <person name="Meera S.P."/>
            <person name="Sreeshan A."/>
            <person name="Augustine A."/>
        </authorList>
    </citation>
    <scope>NUCLEOTIDE SEQUENCE</scope>
    <source>
        <tissue evidence="1">Leaf</tissue>
    </source>
</reference>
<proteinExistence type="predicted"/>
<evidence type="ECO:0000313" key="1">
    <source>
        <dbReference type="EMBL" id="MBX37705.1"/>
    </source>
</evidence>
<protein>
    <submittedName>
        <fullName evidence="1">Uncharacterized protein</fullName>
    </submittedName>
</protein>